<organism evidence="1 2">
    <name type="scientific">Streptomyces ambofaciens (strain ATCC 23877 / 3486 / DSM 40053 / JCM 4204 / NBRC 12836 / NRRL B-2516)</name>
    <dbReference type="NCBI Taxonomy" id="278992"/>
    <lineage>
        <taxon>Bacteria</taxon>
        <taxon>Bacillati</taxon>
        <taxon>Actinomycetota</taxon>
        <taxon>Actinomycetes</taxon>
        <taxon>Kitasatosporales</taxon>
        <taxon>Streptomycetaceae</taxon>
        <taxon>Streptomyces</taxon>
    </lineage>
</organism>
<dbReference type="Proteomes" id="UP000061018">
    <property type="component" value="Chromosome"/>
</dbReference>
<accession>A0A0K2B1R0</accession>
<sequence length="70" mass="7863">MRDYRRLIMAEAIRQGDSLEFKGAQRAVSEPPRMGRLLHHVFVSFTDGEEAVFTASDPVMVHRQDAACSA</sequence>
<gene>
    <name evidence="1" type="ORF">SAM23877_6174</name>
</gene>
<evidence type="ECO:0000313" key="1">
    <source>
        <dbReference type="EMBL" id="AKZ59219.1"/>
    </source>
</evidence>
<reference evidence="2" key="1">
    <citation type="journal article" date="2015" name="J. Biotechnol.">
        <title>Complete genome sequence of Streptomyces ambofaciens ATCC 23877, the spiramycin producer.</title>
        <authorList>
            <person name="Thibessard A."/>
            <person name="Haas D."/>
            <person name="Gerbaud C."/>
            <person name="Aigle B."/>
            <person name="Lautru S."/>
            <person name="Pernodet J.L."/>
            <person name="Leblond P."/>
        </authorList>
    </citation>
    <scope>NUCLEOTIDE SEQUENCE [LARGE SCALE GENOMIC DNA]</scope>
    <source>
        <strain evidence="2">ATCC 23877 / 3486 / DSM 40053 / JCM 4204 / NBRC 12836 / NRRL B-2516</strain>
    </source>
</reference>
<evidence type="ECO:0000313" key="2">
    <source>
        <dbReference type="Proteomes" id="UP000061018"/>
    </source>
</evidence>
<protein>
    <submittedName>
        <fullName evidence="1">Uncharacterized protein</fullName>
    </submittedName>
</protein>
<dbReference type="EMBL" id="CP012382">
    <property type="protein sequence ID" value="AKZ59219.1"/>
    <property type="molecule type" value="Genomic_DNA"/>
</dbReference>
<name>A0A0K2B1R0_STRA7</name>
<dbReference type="KEGG" id="samb:SAM23877_6174"/>
<proteinExistence type="predicted"/>
<dbReference type="AlphaFoldDB" id="A0A0K2B1R0"/>